<comment type="caution">
    <text evidence="2">The sequence shown here is derived from an EMBL/GenBank/DDBJ whole genome shotgun (WGS) entry which is preliminary data.</text>
</comment>
<protein>
    <submittedName>
        <fullName evidence="2">Uncharacterized protein</fullName>
    </submittedName>
</protein>
<dbReference type="EMBL" id="JAKKPZ010000582">
    <property type="protein sequence ID" value="KAI1693818.1"/>
    <property type="molecule type" value="Genomic_DNA"/>
</dbReference>
<sequence length="118" mass="12533">MSTPSTTRRLPKRFTSRWRSPPVRYSTKFPSLAGAVVAGGDAARQSLEGRIRDKAAELGFAACGFARADGAPARGQAAARMAGRGAARRHDLDGRARASPRESAGLWPEVRSVISLGK</sequence>
<gene>
    <name evidence="2" type="ORF">DdX_20463</name>
</gene>
<organism evidence="2 3">
    <name type="scientific">Ditylenchus destructor</name>
    <dbReference type="NCBI Taxonomy" id="166010"/>
    <lineage>
        <taxon>Eukaryota</taxon>
        <taxon>Metazoa</taxon>
        <taxon>Ecdysozoa</taxon>
        <taxon>Nematoda</taxon>
        <taxon>Chromadorea</taxon>
        <taxon>Rhabditida</taxon>
        <taxon>Tylenchina</taxon>
        <taxon>Tylenchomorpha</taxon>
        <taxon>Sphaerularioidea</taxon>
        <taxon>Anguinidae</taxon>
        <taxon>Anguininae</taxon>
        <taxon>Ditylenchus</taxon>
    </lineage>
</organism>
<evidence type="ECO:0000313" key="2">
    <source>
        <dbReference type="EMBL" id="KAI1693818.1"/>
    </source>
</evidence>
<feature type="compositionally biased region" description="Low complexity" evidence="1">
    <location>
        <begin position="76"/>
        <end position="85"/>
    </location>
</feature>
<name>A0AAD4MI21_9BILA</name>
<proteinExistence type="predicted"/>
<keyword evidence="3" id="KW-1185">Reference proteome</keyword>
<evidence type="ECO:0000256" key="1">
    <source>
        <dbReference type="SAM" id="MobiDB-lite"/>
    </source>
</evidence>
<accession>A0AAD4MI21</accession>
<feature type="region of interest" description="Disordered" evidence="1">
    <location>
        <begin position="76"/>
        <end position="104"/>
    </location>
</feature>
<evidence type="ECO:0000313" key="3">
    <source>
        <dbReference type="Proteomes" id="UP001201812"/>
    </source>
</evidence>
<dbReference type="Proteomes" id="UP001201812">
    <property type="component" value="Unassembled WGS sequence"/>
</dbReference>
<reference evidence="2" key="1">
    <citation type="submission" date="2022-01" db="EMBL/GenBank/DDBJ databases">
        <title>Genome Sequence Resource for Two Populations of Ditylenchus destructor, the Migratory Endoparasitic Phytonematode.</title>
        <authorList>
            <person name="Zhang H."/>
            <person name="Lin R."/>
            <person name="Xie B."/>
        </authorList>
    </citation>
    <scope>NUCLEOTIDE SEQUENCE</scope>
    <source>
        <strain evidence="2">BazhouSP</strain>
    </source>
</reference>
<dbReference type="AlphaFoldDB" id="A0AAD4MI21"/>
<feature type="compositionally biased region" description="Basic and acidic residues" evidence="1">
    <location>
        <begin position="88"/>
        <end position="100"/>
    </location>
</feature>